<evidence type="ECO:0000313" key="2">
    <source>
        <dbReference type="EMBL" id="KAG9339594.1"/>
    </source>
</evidence>
<dbReference type="EMBL" id="JAFBMS010000052">
    <property type="protein sequence ID" value="KAG9339594.1"/>
    <property type="molecule type" value="Genomic_DNA"/>
</dbReference>
<evidence type="ECO:0000256" key="1">
    <source>
        <dbReference type="SAM" id="MobiDB-lite"/>
    </source>
</evidence>
<dbReference type="AlphaFoldDB" id="A0A8T2NHV3"/>
<keyword evidence="3" id="KW-1185">Reference proteome</keyword>
<dbReference type="Proteomes" id="UP000824540">
    <property type="component" value="Unassembled WGS sequence"/>
</dbReference>
<reference evidence="2" key="1">
    <citation type="thesis" date="2021" institute="BYU ScholarsArchive" country="Provo, UT, USA">
        <title>Applications of and Algorithms for Genome Assembly and Genomic Analyses with an Emphasis on Marine Teleosts.</title>
        <authorList>
            <person name="Pickett B.D."/>
        </authorList>
    </citation>
    <scope>NUCLEOTIDE SEQUENCE</scope>
    <source>
        <strain evidence="2">HI-2016</strain>
    </source>
</reference>
<feature type="compositionally biased region" description="Polar residues" evidence="1">
    <location>
        <begin position="33"/>
        <end position="52"/>
    </location>
</feature>
<proteinExistence type="predicted"/>
<protein>
    <submittedName>
        <fullName evidence="2">Uncharacterized protein</fullName>
    </submittedName>
</protein>
<gene>
    <name evidence="2" type="ORF">JZ751_023485</name>
</gene>
<feature type="region of interest" description="Disordered" evidence="1">
    <location>
        <begin position="1"/>
        <end position="52"/>
    </location>
</feature>
<evidence type="ECO:0000313" key="3">
    <source>
        <dbReference type="Proteomes" id="UP000824540"/>
    </source>
</evidence>
<name>A0A8T2NHV3_9TELE</name>
<accession>A0A8T2NHV3</accession>
<sequence>MRNTRHPTSMQTPLSVKMGCGLSPSDSHASELIDQSQRNGPQELLSGSTGIP</sequence>
<feature type="compositionally biased region" description="Polar residues" evidence="1">
    <location>
        <begin position="1"/>
        <end position="14"/>
    </location>
</feature>
<organism evidence="2 3">
    <name type="scientific">Albula glossodonta</name>
    <name type="common">roundjaw bonefish</name>
    <dbReference type="NCBI Taxonomy" id="121402"/>
    <lineage>
        <taxon>Eukaryota</taxon>
        <taxon>Metazoa</taxon>
        <taxon>Chordata</taxon>
        <taxon>Craniata</taxon>
        <taxon>Vertebrata</taxon>
        <taxon>Euteleostomi</taxon>
        <taxon>Actinopterygii</taxon>
        <taxon>Neopterygii</taxon>
        <taxon>Teleostei</taxon>
        <taxon>Albuliformes</taxon>
        <taxon>Albulidae</taxon>
        <taxon>Albula</taxon>
    </lineage>
</organism>
<comment type="caution">
    <text evidence="2">The sequence shown here is derived from an EMBL/GenBank/DDBJ whole genome shotgun (WGS) entry which is preliminary data.</text>
</comment>